<feature type="compositionally biased region" description="Polar residues" evidence="1">
    <location>
        <begin position="99"/>
        <end position="108"/>
    </location>
</feature>
<feature type="non-terminal residue" evidence="2">
    <location>
        <position position="209"/>
    </location>
</feature>
<proteinExistence type="predicted"/>
<dbReference type="Proteomes" id="UP000297245">
    <property type="component" value="Unassembled WGS sequence"/>
</dbReference>
<keyword evidence="3" id="KW-1185">Reference proteome</keyword>
<organism evidence="2 3">
    <name type="scientific">Dendrothele bispora (strain CBS 962.96)</name>
    <dbReference type="NCBI Taxonomy" id="1314807"/>
    <lineage>
        <taxon>Eukaryota</taxon>
        <taxon>Fungi</taxon>
        <taxon>Dikarya</taxon>
        <taxon>Basidiomycota</taxon>
        <taxon>Agaricomycotina</taxon>
        <taxon>Agaricomycetes</taxon>
        <taxon>Agaricomycetidae</taxon>
        <taxon>Agaricales</taxon>
        <taxon>Agaricales incertae sedis</taxon>
        <taxon>Dendrothele</taxon>
    </lineage>
</organism>
<feature type="compositionally biased region" description="Polar residues" evidence="1">
    <location>
        <begin position="51"/>
        <end position="91"/>
    </location>
</feature>
<dbReference type="EMBL" id="ML179355">
    <property type="protein sequence ID" value="THU89823.1"/>
    <property type="molecule type" value="Genomic_DNA"/>
</dbReference>
<evidence type="ECO:0000313" key="2">
    <source>
        <dbReference type="EMBL" id="THU89823.1"/>
    </source>
</evidence>
<feature type="compositionally biased region" description="Polar residues" evidence="1">
    <location>
        <begin position="149"/>
        <end position="162"/>
    </location>
</feature>
<sequence length="209" mass="21174">MGKFEFYDDNDDIEVPAIAGFEDPTPGANIQFVSQKAQNKSPEKSRAAPAQQRQESTSQRPGAQQMSGSVAPQQATASEFPAATSSVNSGEAASMDHVPTTQSSTSPGDDSSKDTMTTSTTGIPIPAVIEDTSKNSSTSSAGIAIPAVSNPSADVANTQTSKAVVGDASIHTNDSTATGEENEVTAHAPAATGKEDEVTTPAGTDNAGG</sequence>
<feature type="region of interest" description="Disordered" evidence="1">
    <location>
        <begin position="1"/>
        <end position="209"/>
    </location>
</feature>
<feature type="compositionally biased region" description="Polar residues" evidence="1">
    <location>
        <begin position="31"/>
        <end position="40"/>
    </location>
</feature>
<protein>
    <submittedName>
        <fullName evidence="2">Uncharacterized protein</fullName>
    </submittedName>
</protein>
<accession>A0A4S8LLL2</accession>
<name>A0A4S8LLL2_DENBC</name>
<evidence type="ECO:0000256" key="1">
    <source>
        <dbReference type="SAM" id="MobiDB-lite"/>
    </source>
</evidence>
<feature type="compositionally biased region" description="Polar residues" evidence="1">
    <location>
        <begin position="170"/>
        <end position="179"/>
    </location>
</feature>
<reference evidence="2 3" key="1">
    <citation type="journal article" date="2019" name="Nat. Ecol. Evol.">
        <title>Megaphylogeny resolves global patterns of mushroom evolution.</title>
        <authorList>
            <person name="Varga T."/>
            <person name="Krizsan K."/>
            <person name="Foldi C."/>
            <person name="Dima B."/>
            <person name="Sanchez-Garcia M."/>
            <person name="Sanchez-Ramirez S."/>
            <person name="Szollosi G.J."/>
            <person name="Szarkandi J.G."/>
            <person name="Papp V."/>
            <person name="Albert L."/>
            <person name="Andreopoulos W."/>
            <person name="Angelini C."/>
            <person name="Antonin V."/>
            <person name="Barry K.W."/>
            <person name="Bougher N.L."/>
            <person name="Buchanan P."/>
            <person name="Buyck B."/>
            <person name="Bense V."/>
            <person name="Catcheside P."/>
            <person name="Chovatia M."/>
            <person name="Cooper J."/>
            <person name="Damon W."/>
            <person name="Desjardin D."/>
            <person name="Finy P."/>
            <person name="Geml J."/>
            <person name="Haridas S."/>
            <person name="Hughes K."/>
            <person name="Justo A."/>
            <person name="Karasinski D."/>
            <person name="Kautmanova I."/>
            <person name="Kiss B."/>
            <person name="Kocsube S."/>
            <person name="Kotiranta H."/>
            <person name="LaButti K.M."/>
            <person name="Lechner B.E."/>
            <person name="Liimatainen K."/>
            <person name="Lipzen A."/>
            <person name="Lukacs Z."/>
            <person name="Mihaltcheva S."/>
            <person name="Morgado L.N."/>
            <person name="Niskanen T."/>
            <person name="Noordeloos M.E."/>
            <person name="Ohm R.A."/>
            <person name="Ortiz-Santana B."/>
            <person name="Ovrebo C."/>
            <person name="Racz N."/>
            <person name="Riley R."/>
            <person name="Savchenko A."/>
            <person name="Shiryaev A."/>
            <person name="Soop K."/>
            <person name="Spirin V."/>
            <person name="Szebenyi C."/>
            <person name="Tomsovsky M."/>
            <person name="Tulloss R.E."/>
            <person name="Uehling J."/>
            <person name="Grigoriev I.V."/>
            <person name="Vagvolgyi C."/>
            <person name="Papp T."/>
            <person name="Martin F.M."/>
            <person name="Miettinen O."/>
            <person name="Hibbett D.S."/>
            <person name="Nagy L.G."/>
        </authorList>
    </citation>
    <scope>NUCLEOTIDE SEQUENCE [LARGE SCALE GENOMIC DNA]</scope>
    <source>
        <strain evidence="2 3">CBS 962.96</strain>
    </source>
</reference>
<dbReference type="AlphaFoldDB" id="A0A4S8LLL2"/>
<gene>
    <name evidence="2" type="ORF">K435DRAFT_864910</name>
</gene>
<evidence type="ECO:0000313" key="3">
    <source>
        <dbReference type="Proteomes" id="UP000297245"/>
    </source>
</evidence>